<sequence>MKYVKYILFVLLASLIAGCGNDHQGLSEVDSEKEEHAEHKPFLEASAEVKGREALIKVKTDMEISKKKFGKQRKHGQGHIHMYVDQGEKQGVTSSPILLENLSPGQHEVKISLHNNDHTPYDVTEKLTFTIK</sequence>
<keyword evidence="3" id="KW-1185">Reference proteome</keyword>
<gene>
    <name evidence="2" type="ORF">CGZ90_11725</name>
</gene>
<feature type="chain" id="PRO_5039060179" description="DUF4399 domain-containing protein" evidence="1">
    <location>
        <begin position="20"/>
        <end position="132"/>
    </location>
</feature>
<dbReference type="EMBL" id="NOII01000003">
    <property type="protein sequence ID" value="OYD57344.1"/>
    <property type="molecule type" value="Genomic_DNA"/>
</dbReference>
<proteinExistence type="predicted"/>
<reference evidence="2 3" key="1">
    <citation type="submission" date="2017-07" db="EMBL/GenBank/DDBJ databases">
        <title>Fictibacillus sp. nov. GDSW-R2A3 Genome sequencing and assembly.</title>
        <authorList>
            <person name="Mayilraj S."/>
        </authorList>
    </citation>
    <scope>NUCLEOTIDE SEQUENCE [LARGE SCALE GENOMIC DNA]</scope>
    <source>
        <strain evidence="2 3">GDSW-R2A3</strain>
    </source>
</reference>
<keyword evidence="1" id="KW-0732">Signal</keyword>
<comment type="caution">
    <text evidence="2">The sequence shown here is derived from an EMBL/GenBank/DDBJ whole genome shotgun (WGS) entry which is preliminary data.</text>
</comment>
<dbReference type="Proteomes" id="UP000215059">
    <property type="component" value="Unassembled WGS sequence"/>
</dbReference>
<evidence type="ECO:0000313" key="3">
    <source>
        <dbReference type="Proteomes" id="UP000215059"/>
    </source>
</evidence>
<evidence type="ECO:0000256" key="1">
    <source>
        <dbReference type="SAM" id="SignalP"/>
    </source>
</evidence>
<name>A0A235F8F7_9BACL</name>
<dbReference type="AlphaFoldDB" id="A0A235F8F7"/>
<evidence type="ECO:0000313" key="2">
    <source>
        <dbReference type="EMBL" id="OYD57344.1"/>
    </source>
</evidence>
<dbReference type="OrthoDB" id="2968672at2"/>
<dbReference type="RefSeq" id="WP_094252693.1">
    <property type="nucleotide sequence ID" value="NZ_JBHLXL010000001.1"/>
</dbReference>
<organism evidence="2 3">
    <name type="scientific">Fictibacillus aquaticus</name>
    <dbReference type="NCBI Taxonomy" id="2021314"/>
    <lineage>
        <taxon>Bacteria</taxon>
        <taxon>Bacillati</taxon>
        <taxon>Bacillota</taxon>
        <taxon>Bacilli</taxon>
        <taxon>Bacillales</taxon>
        <taxon>Fictibacillaceae</taxon>
        <taxon>Fictibacillus</taxon>
    </lineage>
</organism>
<feature type="signal peptide" evidence="1">
    <location>
        <begin position="1"/>
        <end position="19"/>
    </location>
</feature>
<evidence type="ECO:0008006" key="4">
    <source>
        <dbReference type="Google" id="ProtNLM"/>
    </source>
</evidence>
<protein>
    <recommendedName>
        <fullName evidence="4">DUF4399 domain-containing protein</fullName>
    </recommendedName>
</protein>
<dbReference type="PROSITE" id="PS51257">
    <property type="entry name" value="PROKAR_LIPOPROTEIN"/>
    <property type="match status" value="1"/>
</dbReference>
<accession>A0A235F8F7</accession>